<dbReference type="PROSITE" id="PS51257">
    <property type="entry name" value="PROKAR_LIPOPROTEIN"/>
    <property type="match status" value="1"/>
</dbReference>
<dbReference type="EMBL" id="LAZR01008202">
    <property type="protein sequence ID" value="KKM80328.1"/>
    <property type="molecule type" value="Genomic_DNA"/>
</dbReference>
<evidence type="ECO:0008006" key="2">
    <source>
        <dbReference type="Google" id="ProtNLM"/>
    </source>
</evidence>
<comment type="caution">
    <text evidence="1">The sequence shown here is derived from an EMBL/GenBank/DDBJ whole genome shotgun (WGS) entry which is preliminary data.</text>
</comment>
<reference evidence="1" key="1">
    <citation type="journal article" date="2015" name="Nature">
        <title>Complex archaea that bridge the gap between prokaryotes and eukaryotes.</title>
        <authorList>
            <person name="Spang A."/>
            <person name="Saw J.H."/>
            <person name="Jorgensen S.L."/>
            <person name="Zaremba-Niedzwiedzka K."/>
            <person name="Martijn J."/>
            <person name="Lind A.E."/>
            <person name="van Eijk R."/>
            <person name="Schleper C."/>
            <person name="Guy L."/>
            <person name="Ettema T.J."/>
        </authorList>
    </citation>
    <scope>NUCLEOTIDE SEQUENCE</scope>
</reference>
<evidence type="ECO:0000313" key="1">
    <source>
        <dbReference type="EMBL" id="KKM80328.1"/>
    </source>
</evidence>
<dbReference type="AlphaFoldDB" id="A0A0F9KEH3"/>
<gene>
    <name evidence="1" type="ORF">LCGC14_1340940</name>
</gene>
<accession>A0A0F9KEH3</accession>
<feature type="non-terminal residue" evidence="1">
    <location>
        <position position="133"/>
    </location>
</feature>
<protein>
    <recommendedName>
        <fullName evidence="2">Lipoprotein</fullName>
    </recommendedName>
</protein>
<organism evidence="1">
    <name type="scientific">marine sediment metagenome</name>
    <dbReference type="NCBI Taxonomy" id="412755"/>
    <lineage>
        <taxon>unclassified sequences</taxon>
        <taxon>metagenomes</taxon>
        <taxon>ecological metagenomes</taxon>
    </lineage>
</organism>
<name>A0A0F9KEH3_9ZZZZ</name>
<sequence>MKKYIGLLVMFFIISCTVWSDDMAFNKKRWQASNFQEKIGNEEAARRKDITRSPLLSKTIEIGQWNMDTTGAVQMPHEVSDYRKIRFIKVHIRSDDDTSISDLMYSADGATASGAYVLRETLLQLYRHTGGLY</sequence>
<proteinExistence type="predicted"/>